<proteinExistence type="predicted"/>
<evidence type="ECO:0000313" key="2">
    <source>
        <dbReference type="Proteomes" id="UP000602905"/>
    </source>
</evidence>
<reference evidence="1" key="1">
    <citation type="submission" date="2020-09" db="EMBL/GenBank/DDBJ databases">
        <title>Comparative genome analyses of four rice-infecting Rhizoctonia solani isolates reveal extensive enrichment of homogalacturonan modification genes.</title>
        <authorList>
            <person name="Lee D.-Y."/>
            <person name="Jeon J."/>
            <person name="Kim K.-T."/>
            <person name="Cheong K."/>
            <person name="Song H."/>
            <person name="Choi G."/>
            <person name="Ko J."/>
            <person name="Opiyo S.O."/>
            <person name="Zuo S."/>
            <person name="Madhav S."/>
            <person name="Lee Y.-H."/>
            <person name="Wang G.-L."/>
        </authorList>
    </citation>
    <scope>NUCLEOTIDE SEQUENCE</scope>
    <source>
        <strain evidence="1">AG1-IA WGL</strain>
    </source>
</reference>
<gene>
    <name evidence="1" type="ORF">RHS03_08102</name>
</gene>
<dbReference type="OrthoDB" id="10375168at2759"/>
<name>A0A8H7HL13_9AGAM</name>
<evidence type="ECO:0000313" key="1">
    <source>
        <dbReference type="EMBL" id="KAF8695036.1"/>
    </source>
</evidence>
<sequence>MRQAMNIAGISSEDANEFTTAGMEDFKENIKFAFSDKKKEYLVQISSGRYNNSALKTRRGRMALPGYVK</sequence>
<dbReference type="EMBL" id="JACYCD010000395">
    <property type="protein sequence ID" value="KAF8695036.1"/>
    <property type="molecule type" value="Genomic_DNA"/>
</dbReference>
<accession>A0A8H7HL13</accession>
<comment type="caution">
    <text evidence="1">The sequence shown here is derived from an EMBL/GenBank/DDBJ whole genome shotgun (WGS) entry which is preliminary data.</text>
</comment>
<protein>
    <submittedName>
        <fullName evidence="1">Uncharacterized protein</fullName>
    </submittedName>
</protein>
<dbReference type="Proteomes" id="UP000602905">
    <property type="component" value="Unassembled WGS sequence"/>
</dbReference>
<feature type="non-terminal residue" evidence="1">
    <location>
        <position position="1"/>
    </location>
</feature>
<organism evidence="1 2">
    <name type="scientific">Rhizoctonia solani</name>
    <dbReference type="NCBI Taxonomy" id="456999"/>
    <lineage>
        <taxon>Eukaryota</taxon>
        <taxon>Fungi</taxon>
        <taxon>Dikarya</taxon>
        <taxon>Basidiomycota</taxon>
        <taxon>Agaricomycotina</taxon>
        <taxon>Agaricomycetes</taxon>
        <taxon>Cantharellales</taxon>
        <taxon>Ceratobasidiaceae</taxon>
        <taxon>Rhizoctonia</taxon>
    </lineage>
</organism>
<dbReference type="AlphaFoldDB" id="A0A8H7HL13"/>